<evidence type="ECO:0000256" key="2">
    <source>
        <dbReference type="SAM" id="SignalP"/>
    </source>
</evidence>
<protein>
    <recommendedName>
        <fullName evidence="5">Methyltransferase</fullName>
    </recommendedName>
</protein>
<dbReference type="EMBL" id="JBEPSD010000001">
    <property type="protein sequence ID" value="MET4567817.1"/>
    <property type="molecule type" value="Genomic_DNA"/>
</dbReference>
<name>A0ABV2PS14_9GAMM</name>
<dbReference type="Pfam" id="PF25631">
    <property type="entry name" value="Inovirus_capsid"/>
    <property type="match status" value="1"/>
</dbReference>
<keyword evidence="1" id="KW-1133">Transmembrane helix</keyword>
<proteinExistence type="predicted"/>
<dbReference type="InterPro" id="IPR057886">
    <property type="entry name" value="Inovirus_capsid"/>
</dbReference>
<gene>
    <name evidence="3" type="ORF">ABIE04_000144</name>
</gene>
<keyword evidence="1" id="KW-0812">Transmembrane</keyword>
<keyword evidence="1" id="KW-0472">Membrane</keyword>
<feature type="chain" id="PRO_5045689435" description="Methyltransferase" evidence="2">
    <location>
        <begin position="25"/>
        <end position="70"/>
    </location>
</feature>
<dbReference type="Proteomes" id="UP001549251">
    <property type="component" value="Unassembled WGS sequence"/>
</dbReference>
<sequence>MNKAKTLVASLLAGAAVVSVNAFAIGPDFSSILTGLDSSTAITALVGAGVILAGVGFAKWATKKVARFFG</sequence>
<comment type="caution">
    <text evidence="3">The sequence shown here is derived from an EMBL/GenBank/DDBJ whole genome shotgun (WGS) entry which is preliminary data.</text>
</comment>
<feature type="signal peptide" evidence="2">
    <location>
        <begin position="1"/>
        <end position="24"/>
    </location>
</feature>
<feature type="transmembrane region" description="Helical" evidence="1">
    <location>
        <begin position="38"/>
        <end position="58"/>
    </location>
</feature>
<reference evidence="3 4" key="1">
    <citation type="submission" date="2024-06" db="EMBL/GenBank/DDBJ databases">
        <title>Sorghum-associated microbial communities from plants grown in Nebraska, USA.</title>
        <authorList>
            <person name="Schachtman D."/>
        </authorList>
    </citation>
    <scope>NUCLEOTIDE SEQUENCE [LARGE SCALE GENOMIC DNA]</scope>
    <source>
        <strain evidence="3 4">1757</strain>
    </source>
</reference>
<keyword evidence="4" id="KW-1185">Reference proteome</keyword>
<keyword evidence="2" id="KW-0732">Signal</keyword>
<evidence type="ECO:0000313" key="3">
    <source>
        <dbReference type="EMBL" id="MET4567817.1"/>
    </source>
</evidence>
<evidence type="ECO:0000256" key="1">
    <source>
        <dbReference type="SAM" id="Phobius"/>
    </source>
</evidence>
<organism evidence="3 4">
    <name type="scientific">Rhodanobacter soli</name>
    <dbReference type="NCBI Taxonomy" id="590609"/>
    <lineage>
        <taxon>Bacteria</taxon>
        <taxon>Pseudomonadati</taxon>
        <taxon>Pseudomonadota</taxon>
        <taxon>Gammaproteobacteria</taxon>
        <taxon>Lysobacterales</taxon>
        <taxon>Rhodanobacteraceae</taxon>
        <taxon>Rhodanobacter</taxon>
    </lineage>
</organism>
<accession>A0ABV2PS14</accession>
<evidence type="ECO:0008006" key="5">
    <source>
        <dbReference type="Google" id="ProtNLM"/>
    </source>
</evidence>
<evidence type="ECO:0000313" key="4">
    <source>
        <dbReference type="Proteomes" id="UP001549251"/>
    </source>
</evidence>